<keyword evidence="1" id="KW-0175">Coiled coil</keyword>
<name>A0A2C6AUN3_FUSNP</name>
<dbReference type="RefSeq" id="WP_098978915.1">
    <property type="nucleotide sequence ID" value="NZ_NIRJ01000001.1"/>
</dbReference>
<comment type="caution">
    <text evidence="4">The sequence shown here is derived from an EMBL/GenBank/DDBJ whole genome shotgun (WGS) entry which is preliminary data.</text>
</comment>
<keyword evidence="2" id="KW-1133">Transmembrane helix</keyword>
<accession>A0A2C6AUN3</accession>
<evidence type="ECO:0000313" key="4">
    <source>
        <dbReference type="EMBL" id="PHH97027.1"/>
    </source>
</evidence>
<dbReference type="Pfam" id="PF07693">
    <property type="entry name" value="KAP_NTPase"/>
    <property type="match status" value="1"/>
</dbReference>
<dbReference type="EMBL" id="NIRJ01000001">
    <property type="protein sequence ID" value="PHH97027.1"/>
    <property type="molecule type" value="Genomic_DNA"/>
</dbReference>
<dbReference type="InterPro" id="IPR011646">
    <property type="entry name" value="KAP_P-loop"/>
</dbReference>
<reference evidence="4 5" key="1">
    <citation type="submission" date="2017-06" db="EMBL/GenBank/DDBJ databases">
        <title>Draft genome sequence of Fusobacterium nucleatum subsp. polymorphum KCOM 1002 (=ChDC F175).</title>
        <authorList>
            <person name="Kook J.-K."/>
            <person name="Park S.-N."/>
            <person name="Lim Y.K."/>
            <person name="Roh H."/>
        </authorList>
    </citation>
    <scope>NUCLEOTIDE SEQUENCE [LARGE SCALE GENOMIC DNA]</scope>
    <source>
        <strain evidence="5">KCOM 1002 (ChDC F175)</strain>
    </source>
</reference>
<feature type="coiled-coil region" evidence="1">
    <location>
        <begin position="265"/>
        <end position="292"/>
    </location>
</feature>
<feature type="transmembrane region" description="Helical" evidence="2">
    <location>
        <begin position="7"/>
        <end position="25"/>
    </location>
</feature>
<feature type="transmembrane region" description="Helical" evidence="2">
    <location>
        <begin position="62"/>
        <end position="82"/>
    </location>
</feature>
<organism evidence="4 5">
    <name type="scientific">Fusobacterium nucleatum subsp. polymorphum</name>
    <name type="common">Fusobacterium polymorphum</name>
    <dbReference type="NCBI Taxonomy" id="76857"/>
    <lineage>
        <taxon>Bacteria</taxon>
        <taxon>Fusobacteriati</taxon>
        <taxon>Fusobacteriota</taxon>
        <taxon>Fusobacteriia</taxon>
        <taxon>Fusobacteriales</taxon>
        <taxon>Fusobacteriaceae</taxon>
        <taxon>Fusobacterium</taxon>
    </lineage>
</organism>
<feature type="transmembrane region" description="Helical" evidence="2">
    <location>
        <begin position="445"/>
        <end position="464"/>
    </location>
</feature>
<dbReference type="SUPFAM" id="SSF52540">
    <property type="entry name" value="P-loop containing nucleoside triphosphate hydrolases"/>
    <property type="match status" value="1"/>
</dbReference>
<evidence type="ECO:0000313" key="5">
    <source>
        <dbReference type="Proteomes" id="UP000225199"/>
    </source>
</evidence>
<sequence length="693" mass="83166">MTIFNFLMSYIIFPLFFSSIIYIFSTIEKHSYTKGLILILGLFIFINYYFYKKIVMIIRKTYINRINYYLSIILIFLTFFNIENFKEVITRINQNIKNNFNQEIFLEIKKYFYTFSYFYLFYFILFIGIIFLLTSIYNIFKNRKINKKVKENNREIKLLSFREKEKDKLISMIENKKISSILIEAEIGNGKTTLINSLFKDLQTEEIIYLKLPLVKSIDELKRNLFLELQKIFLKNDLDNQFLNAFLDNVSAFKLRFLEINFGRKENMWNTIQKLQKTLKELNKNMIIVLDDIERENDTNKIYESILFLGELSEHFKDTKTTTLLLAQHSYLEDKLKEINKDTLYLEKYYKYKFKLNEPTASEFPDEDYKLLIEEAISTSPNLSIDKNFKDDFINSIIENIIFFFTANEIVFNKENSNYIKINIRALEKSIKKIVYLYTFYKESYITYSIFLYCILMENFYIFLENYILEMSKEVNTSVKNIKEYILRAFSNFSLIYYSENNAYNICHDEIETILKTYNTGEIIIENIDIIKEILSGNIEKSGTISVNGYEEYIFNLINGNPKKLDIALKNNLINNKFDLIKIINSIEEPIILSKISISIMKKILLKRNYTYYELKDQEEKKFNEINEDDIDRIQHEQDIEAINEYSQKLDKDRDIFIQKICEIENFKPVLPKIIELLNEDNKQLKNEMWQYN</sequence>
<proteinExistence type="predicted"/>
<dbReference type="AlphaFoldDB" id="A0A2C6AUN3"/>
<keyword evidence="2" id="KW-0472">Membrane</keyword>
<dbReference type="Gene3D" id="3.40.50.300">
    <property type="entry name" value="P-loop containing nucleotide triphosphate hydrolases"/>
    <property type="match status" value="1"/>
</dbReference>
<feature type="transmembrane region" description="Helical" evidence="2">
    <location>
        <begin position="119"/>
        <end position="140"/>
    </location>
</feature>
<evidence type="ECO:0000256" key="1">
    <source>
        <dbReference type="SAM" id="Coils"/>
    </source>
</evidence>
<evidence type="ECO:0000256" key="2">
    <source>
        <dbReference type="SAM" id="Phobius"/>
    </source>
</evidence>
<evidence type="ECO:0000259" key="3">
    <source>
        <dbReference type="Pfam" id="PF07693"/>
    </source>
</evidence>
<dbReference type="InterPro" id="IPR027417">
    <property type="entry name" value="P-loop_NTPase"/>
</dbReference>
<protein>
    <recommendedName>
        <fullName evidence="3">KAP NTPase domain-containing protein</fullName>
    </recommendedName>
</protein>
<dbReference type="Proteomes" id="UP000225199">
    <property type="component" value="Unassembled WGS sequence"/>
</dbReference>
<feature type="domain" description="KAP NTPase" evidence="3">
    <location>
        <begin position="168"/>
        <end position="400"/>
    </location>
</feature>
<feature type="transmembrane region" description="Helical" evidence="2">
    <location>
        <begin position="31"/>
        <end position="50"/>
    </location>
</feature>
<gene>
    <name evidence="4" type="ORF">CA840_06720</name>
</gene>
<keyword evidence="2" id="KW-0812">Transmembrane</keyword>